<proteinExistence type="predicted"/>
<dbReference type="GO" id="GO:0005524">
    <property type="term" value="F:ATP binding"/>
    <property type="evidence" value="ECO:0007669"/>
    <property type="project" value="InterPro"/>
</dbReference>
<dbReference type="Proteomes" id="UP001142055">
    <property type="component" value="Chromosome 3"/>
</dbReference>
<accession>A0A9Q0RJK8</accession>
<feature type="compositionally biased region" description="Basic and acidic residues" evidence="1">
    <location>
        <begin position="639"/>
        <end position="651"/>
    </location>
</feature>
<reference evidence="3" key="1">
    <citation type="submission" date="2022-12" db="EMBL/GenBank/DDBJ databases">
        <title>Genome assemblies of Blomia tropicalis.</title>
        <authorList>
            <person name="Cui Y."/>
        </authorList>
    </citation>
    <scope>NUCLEOTIDE SEQUENCE</scope>
    <source>
        <tissue evidence="3">Adult mites</tissue>
    </source>
</reference>
<feature type="compositionally biased region" description="Polar residues" evidence="1">
    <location>
        <begin position="622"/>
        <end position="638"/>
    </location>
</feature>
<dbReference type="EMBL" id="JAPWDV010000003">
    <property type="protein sequence ID" value="KAJ6216786.1"/>
    <property type="molecule type" value="Genomic_DNA"/>
</dbReference>
<evidence type="ECO:0000259" key="2">
    <source>
        <dbReference type="PROSITE" id="PS50011"/>
    </source>
</evidence>
<comment type="caution">
    <text evidence="3">The sequence shown here is derived from an EMBL/GenBank/DDBJ whole genome shotgun (WGS) entry which is preliminary data.</text>
</comment>
<protein>
    <recommendedName>
        <fullName evidence="2">Protein kinase domain-containing protein</fullName>
    </recommendedName>
</protein>
<name>A0A9Q0RJK8_BLOTA</name>
<feature type="region of interest" description="Disordered" evidence="1">
    <location>
        <begin position="526"/>
        <end position="550"/>
    </location>
</feature>
<dbReference type="InterPro" id="IPR011009">
    <property type="entry name" value="Kinase-like_dom_sf"/>
</dbReference>
<dbReference type="SMART" id="SM00220">
    <property type="entry name" value="S_TKc"/>
    <property type="match status" value="1"/>
</dbReference>
<keyword evidence="4" id="KW-1185">Reference proteome</keyword>
<dbReference type="PANTHER" id="PTHR44167">
    <property type="entry name" value="OVARIAN-SPECIFIC SERINE/THREONINE-PROTEIN KINASE LOK-RELATED"/>
    <property type="match status" value="1"/>
</dbReference>
<dbReference type="PROSITE" id="PS50011">
    <property type="entry name" value="PROTEIN_KINASE_DOM"/>
    <property type="match status" value="1"/>
</dbReference>
<dbReference type="GO" id="GO:0044773">
    <property type="term" value="P:mitotic DNA damage checkpoint signaling"/>
    <property type="evidence" value="ECO:0007669"/>
    <property type="project" value="TreeGrafter"/>
</dbReference>
<evidence type="ECO:0000313" key="4">
    <source>
        <dbReference type="Proteomes" id="UP001142055"/>
    </source>
</evidence>
<sequence>MIRLLRYFTTPIPSNTSGGGSQLSIRRTTSSMSQINQNRTYYFTETIGIYLMESEQRLLIVHDQFPLESNLQNVIWSGSWTDSYDMAMVKQWTGQLADAIEMLNQAGVAHRFIRPENVLLVGEDRNIRLGSFDFACLYCDIFSGSYEPIPLHPRALPFDLEPHLLDHLPPEVFTDGYDASMIDVWSLGVIICQLLTNHNPFDRLIDSCMANGTDLNINDCIKRWKSYPGRRTISEEIRSLLDDIFRDASNRIPSFELNEDRRLVYKDAKEFLKIKPPQWYRIDLNRNLNVNPPPQPSHRKLRVPISEMTFAPESSEIFVHVGFNEINGDESAITNYTILRDQSFNGDLESPYIINDWYLKATKLRSVGNLRPQKHHHQQQQQQSHLEIKLSHFDMACFAWNPEKMMIIPRTYCIQDELEYMWDHLPPECYDHWYDCRQVDIWSVGVLLAYCLVGVGPFDSPLTCEQSRDQWQRFKQTHRKSLNTCLTFIELLDQIFVPFEQRMEVEIFSERLRLIPISLGPSTSVNRRKSNDTIQGRMKKSNSNDSLHPRRNTICAKSKRIVTKNNQNQSKMGTHNSNRMCVRSRSADINRKYSPVVDSSAIINSNINSVTNPKSELHYPFNNGNSRSNHPDMSSTELDGQREVSKSKKET</sequence>
<evidence type="ECO:0000256" key="1">
    <source>
        <dbReference type="SAM" id="MobiDB-lite"/>
    </source>
</evidence>
<dbReference type="Pfam" id="PF00069">
    <property type="entry name" value="Pkinase"/>
    <property type="match status" value="1"/>
</dbReference>
<evidence type="ECO:0000313" key="3">
    <source>
        <dbReference type="EMBL" id="KAJ6216786.1"/>
    </source>
</evidence>
<dbReference type="GO" id="GO:0005634">
    <property type="term" value="C:nucleus"/>
    <property type="evidence" value="ECO:0007669"/>
    <property type="project" value="TreeGrafter"/>
</dbReference>
<feature type="domain" description="Protein kinase" evidence="2">
    <location>
        <begin position="1"/>
        <end position="272"/>
    </location>
</feature>
<dbReference type="GO" id="GO:0004674">
    <property type="term" value="F:protein serine/threonine kinase activity"/>
    <property type="evidence" value="ECO:0007669"/>
    <property type="project" value="TreeGrafter"/>
</dbReference>
<dbReference type="InterPro" id="IPR000719">
    <property type="entry name" value="Prot_kinase_dom"/>
</dbReference>
<dbReference type="Gene3D" id="1.10.510.10">
    <property type="entry name" value="Transferase(Phosphotransferase) domain 1"/>
    <property type="match status" value="2"/>
</dbReference>
<dbReference type="SUPFAM" id="SSF56112">
    <property type="entry name" value="Protein kinase-like (PK-like)"/>
    <property type="match status" value="2"/>
</dbReference>
<organism evidence="3 4">
    <name type="scientific">Blomia tropicalis</name>
    <name type="common">Mite</name>
    <dbReference type="NCBI Taxonomy" id="40697"/>
    <lineage>
        <taxon>Eukaryota</taxon>
        <taxon>Metazoa</taxon>
        <taxon>Ecdysozoa</taxon>
        <taxon>Arthropoda</taxon>
        <taxon>Chelicerata</taxon>
        <taxon>Arachnida</taxon>
        <taxon>Acari</taxon>
        <taxon>Acariformes</taxon>
        <taxon>Sarcoptiformes</taxon>
        <taxon>Astigmata</taxon>
        <taxon>Glycyphagoidea</taxon>
        <taxon>Echimyopodidae</taxon>
        <taxon>Blomia</taxon>
    </lineage>
</organism>
<gene>
    <name evidence="3" type="ORF">RDWZM_007943</name>
</gene>
<dbReference type="PANTHER" id="PTHR44167:SF24">
    <property type="entry name" value="SERINE_THREONINE-PROTEIN KINASE CHK2"/>
    <property type="match status" value="1"/>
</dbReference>
<feature type="region of interest" description="Disordered" evidence="1">
    <location>
        <begin position="610"/>
        <end position="651"/>
    </location>
</feature>
<dbReference type="AlphaFoldDB" id="A0A9Q0RJK8"/>